<protein>
    <recommendedName>
        <fullName evidence="4">PB1 domain-containing protein</fullName>
    </recommendedName>
</protein>
<evidence type="ECO:0008006" key="4">
    <source>
        <dbReference type="Google" id="ProtNLM"/>
    </source>
</evidence>
<sequence>MAQFVLRTQKFQFISNGLSNRSHYFTLQYIDIDDLFEKLKRHIGRVKKIHWKDVEDDHIILEDAQDLREAVKYSKESVAGTLTIYEGAGDSDSDSESSDTSSDSETSSESSSDSE</sequence>
<reference evidence="2" key="1">
    <citation type="submission" date="2022-11" db="EMBL/GenBank/DDBJ databases">
        <authorList>
            <person name="Kikuchi T."/>
        </authorList>
    </citation>
    <scope>NUCLEOTIDE SEQUENCE</scope>
    <source>
        <strain evidence="2">PS1010</strain>
    </source>
</reference>
<dbReference type="AlphaFoldDB" id="A0A9P1I963"/>
<evidence type="ECO:0000313" key="3">
    <source>
        <dbReference type="Proteomes" id="UP001152747"/>
    </source>
</evidence>
<feature type="compositionally biased region" description="Low complexity" evidence="1">
    <location>
        <begin position="98"/>
        <end position="115"/>
    </location>
</feature>
<keyword evidence="3" id="KW-1185">Reference proteome</keyword>
<proteinExistence type="predicted"/>
<dbReference type="Pfam" id="PF17618">
    <property type="entry name" value="SL4P"/>
    <property type="match status" value="1"/>
</dbReference>
<comment type="caution">
    <text evidence="2">The sequence shown here is derived from an EMBL/GenBank/DDBJ whole genome shotgun (WGS) entry which is preliminary data.</text>
</comment>
<accession>A0A9P1I963</accession>
<dbReference type="EMBL" id="CANHGI010000001">
    <property type="protein sequence ID" value="CAI5439909.1"/>
    <property type="molecule type" value="Genomic_DNA"/>
</dbReference>
<evidence type="ECO:0000256" key="1">
    <source>
        <dbReference type="SAM" id="MobiDB-lite"/>
    </source>
</evidence>
<feature type="region of interest" description="Disordered" evidence="1">
    <location>
        <begin position="84"/>
        <end position="115"/>
    </location>
</feature>
<dbReference type="SUPFAM" id="SSF54277">
    <property type="entry name" value="CAD &amp; PB1 domains"/>
    <property type="match status" value="1"/>
</dbReference>
<evidence type="ECO:0000313" key="2">
    <source>
        <dbReference type="EMBL" id="CAI5439909.1"/>
    </source>
</evidence>
<dbReference type="Gene3D" id="3.10.20.90">
    <property type="entry name" value="Phosphatidylinositol 3-kinase Catalytic Subunit, Chain A, domain 1"/>
    <property type="match status" value="1"/>
</dbReference>
<dbReference type="InterPro" id="IPR035127">
    <property type="entry name" value="SL4P"/>
</dbReference>
<dbReference type="Proteomes" id="UP001152747">
    <property type="component" value="Unassembled WGS sequence"/>
</dbReference>
<name>A0A9P1I963_9PELO</name>
<organism evidence="2 3">
    <name type="scientific">Caenorhabditis angaria</name>
    <dbReference type="NCBI Taxonomy" id="860376"/>
    <lineage>
        <taxon>Eukaryota</taxon>
        <taxon>Metazoa</taxon>
        <taxon>Ecdysozoa</taxon>
        <taxon>Nematoda</taxon>
        <taxon>Chromadorea</taxon>
        <taxon>Rhabditida</taxon>
        <taxon>Rhabditina</taxon>
        <taxon>Rhabditomorpha</taxon>
        <taxon>Rhabditoidea</taxon>
        <taxon>Rhabditidae</taxon>
        <taxon>Peloderinae</taxon>
        <taxon>Caenorhabditis</taxon>
    </lineage>
</organism>
<gene>
    <name evidence="2" type="ORF">CAMP_LOCUS2546</name>
</gene>
<dbReference type="OrthoDB" id="5877115at2759"/>